<keyword evidence="6 9" id="KW-1133">Transmembrane helix</keyword>
<evidence type="ECO:0000256" key="9">
    <source>
        <dbReference type="SAM" id="Phobius"/>
    </source>
</evidence>
<dbReference type="GO" id="GO:0008324">
    <property type="term" value="F:monoatomic cation transmembrane transporter activity"/>
    <property type="evidence" value="ECO:0007669"/>
    <property type="project" value="InterPro"/>
</dbReference>
<organism evidence="10 11">
    <name type="scientific">Streptococcus pseudopneumoniae</name>
    <dbReference type="NCBI Taxonomy" id="257758"/>
    <lineage>
        <taxon>Bacteria</taxon>
        <taxon>Bacillati</taxon>
        <taxon>Bacillota</taxon>
        <taxon>Bacilli</taxon>
        <taxon>Lactobacillales</taxon>
        <taxon>Streptococcaceae</taxon>
        <taxon>Streptococcus</taxon>
    </lineage>
</organism>
<evidence type="ECO:0000256" key="6">
    <source>
        <dbReference type="ARBA" id="ARBA00022989"/>
    </source>
</evidence>
<comment type="subcellular location">
    <subcellularLocation>
        <location evidence="1">Cell membrane</location>
        <topology evidence="1">Multi-pass membrane protein</topology>
    </subcellularLocation>
</comment>
<dbReference type="Pfam" id="PF02386">
    <property type="entry name" value="TrkH"/>
    <property type="match status" value="1"/>
</dbReference>
<feature type="transmembrane region" description="Helical" evidence="9">
    <location>
        <begin position="66"/>
        <end position="89"/>
    </location>
</feature>
<keyword evidence="7" id="KW-0406">Ion transport</keyword>
<sequence length="97" mass="11033">MSSKKHPLGEKRNHPGSKLRQGFWRVFRLGVNNWGFLVVTSAVFSCFNNIGPILGTTSSFSIFSPISKILLSFAMIAGRLEIYPILLLFMKRTWSKR</sequence>
<dbReference type="InterPro" id="IPR003445">
    <property type="entry name" value="Cat_transpt"/>
</dbReference>
<comment type="similarity">
    <text evidence="2">Belongs to the TrkH potassium transport family.</text>
</comment>
<keyword evidence="3" id="KW-0813">Transport</keyword>
<dbReference type="EMBL" id="PTTJ01000093">
    <property type="protein sequence ID" value="RJP11131.1"/>
    <property type="molecule type" value="Genomic_DNA"/>
</dbReference>
<dbReference type="PANTHER" id="PTHR32024">
    <property type="entry name" value="TRK SYSTEM POTASSIUM UPTAKE PROTEIN TRKG-RELATED"/>
    <property type="match status" value="1"/>
</dbReference>
<comment type="caution">
    <text evidence="10">The sequence shown here is derived from an EMBL/GenBank/DDBJ whole genome shotgun (WGS) entry which is preliminary data.</text>
</comment>
<feature type="transmembrane region" description="Helical" evidence="9">
    <location>
        <begin position="34"/>
        <end position="54"/>
    </location>
</feature>
<protein>
    <submittedName>
        <fullName evidence="10">Uncharacterized protein</fullName>
    </submittedName>
</protein>
<evidence type="ECO:0000256" key="8">
    <source>
        <dbReference type="ARBA" id="ARBA00023136"/>
    </source>
</evidence>
<evidence type="ECO:0000256" key="2">
    <source>
        <dbReference type="ARBA" id="ARBA00009137"/>
    </source>
</evidence>
<gene>
    <name evidence="10" type="ORF">C5O69_07425</name>
</gene>
<evidence type="ECO:0000256" key="1">
    <source>
        <dbReference type="ARBA" id="ARBA00004651"/>
    </source>
</evidence>
<dbReference type="GO" id="GO:0030001">
    <property type="term" value="P:metal ion transport"/>
    <property type="evidence" value="ECO:0007669"/>
    <property type="project" value="UniProtKB-ARBA"/>
</dbReference>
<evidence type="ECO:0000313" key="10">
    <source>
        <dbReference type="EMBL" id="RJP11131.1"/>
    </source>
</evidence>
<keyword evidence="8 9" id="KW-0472">Membrane</keyword>
<accession>A0A3A4NC63</accession>
<keyword evidence="4" id="KW-1003">Cell membrane</keyword>
<proteinExistence type="inferred from homology"/>
<name>A0A3A4NC63_9STRE</name>
<evidence type="ECO:0000256" key="5">
    <source>
        <dbReference type="ARBA" id="ARBA00022692"/>
    </source>
</evidence>
<keyword evidence="5 9" id="KW-0812">Transmembrane</keyword>
<dbReference type="GO" id="GO:0005886">
    <property type="term" value="C:plasma membrane"/>
    <property type="evidence" value="ECO:0007669"/>
    <property type="project" value="UniProtKB-SubCell"/>
</dbReference>
<reference evidence="11" key="1">
    <citation type="submission" date="2018-02" db="EMBL/GenBank/DDBJ databases">
        <authorList>
            <person name="Handem S."/>
        </authorList>
    </citation>
    <scope>NUCLEOTIDE SEQUENCE [LARGE SCALE GENOMIC DNA]</scope>
    <source>
        <strain evidence="11">Spain3473</strain>
    </source>
</reference>
<dbReference type="Proteomes" id="UP000265600">
    <property type="component" value="Unassembled WGS sequence"/>
</dbReference>
<dbReference type="PANTHER" id="PTHR32024:SF2">
    <property type="entry name" value="TRK SYSTEM POTASSIUM UPTAKE PROTEIN TRKG-RELATED"/>
    <property type="match status" value="1"/>
</dbReference>
<evidence type="ECO:0000256" key="4">
    <source>
        <dbReference type="ARBA" id="ARBA00022475"/>
    </source>
</evidence>
<evidence type="ECO:0000313" key="11">
    <source>
        <dbReference type="Proteomes" id="UP000265600"/>
    </source>
</evidence>
<dbReference type="AlphaFoldDB" id="A0A3A4NC63"/>
<evidence type="ECO:0000256" key="3">
    <source>
        <dbReference type="ARBA" id="ARBA00022448"/>
    </source>
</evidence>
<evidence type="ECO:0000256" key="7">
    <source>
        <dbReference type="ARBA" id="ARBA00023065"/>
    </source>
</evidence>